<organism evidence="6 7">
    <name type="scientific">Coprinellus micaceus</name>
    <name type="common">Glistening ink-cap mushroom</name>
    <name type="synonym">Coprinus micaceus</name>
    <dbReference type="NCBI Taxonomy" id="71717"/>
    <lineage>
        <taxon>Eukaryota</taxon>
        <taxon>Fungi</taxon>
        <taxon>Dikarya</taxon>
        <taxon>Basidiomycota</taxon>
        <taxon>Agaricomycotina</taxon>
        <taxon>Agaricomycetes</taxon>
        <taxon>Agaricomycetidae</taxon>
        <taxon>Agaricales</taxon>
        <taxon>Agaricineae</taxon>
        <taxon>Psathyrellaceae</taxon>
        <taxon>Coprinellus</taxon>
    </lineage>
</organism>
<dbReference type="STRING" id="71717.A0A4Y7TTF3"/>
<evidence type="ECO:0000313" key="6">
    <source>
        <dbReference type="EMBL" id="TEB37453.1"/>
    </source>
</evidence>
<name>A0A4Y7TTF3_COPMI</name>
<reference evidence="6 7" key="1">
    <citation type="journal article" date="2019" name="Nat. Ecol. Evol.">
        <title>Megaphylogeny resolves global patterns of mushroom evolution.</title>
        <authorList>
            <person name="Varga T."/>
            <person name="Krizsan K."/>
            <person name="Foldi C."/>
            <person name="Dima B."/>
            <person name="Sanchez-Garcia M."/>
            <person name="Sanchez-Ramirez S."/>
            <person name="Szollosi G.J."/>
            <person name="Szarkandi J.G."/>
            <person name="Papp V."/>
            <person name="Albert L."/>
            <person name="Andreopoulos W."/>
            <person name="Angelini C."/>
            <person name="Antonin V."/>
            <person name="Barry K.W."/>
            <person name="Bougher N.L."/>
            <person name="Buchanan P."/>
            <person name="Buyck B."/>
            <person name="Bense V."/>
            <person name="Catcheside P."/>
            <person name="Chovatia M."/>
            <person name="Cooper J."/>
            <person name="Damon W."/>
            <person name="Desjardin D."/>
            <person name="Finy P."/>
            <person name="Geml J."/>
            <person name="Haridas S."/>
            <person name="Hughes K."/>
            <person name="Justo A."/>
            <person name="Karasinski D."/>
            <person name="Kautmanova I."/>
            <person name="Kiss B."/>
            <person name="Kocsube S."/>
            <person name="Kotiranta H."/>
            <person name="LaButti K.M."/>
            <person name="Lechner B.E."/>
            <person name="Liimatainen K."/>
            <person name="Lipzen A."/>
            <person name="Lukacs Z."/>
            <person name="Mihaltcheva S."/>
            <person name="Morgado L.N."/>
            <person name="Niskanen T."/>
            <person name="Noordeloos M.E."/>
            <person name="Ohm R.A."/>
            <person name="Ortiz-Santana B."/>
            <person name="Ovrebo C."/>
            <person name="Racz N."/>
            <person name="Riley R."/>
            <person name="Savchenko A."/>
            <person name="Shiryaev A."/>
            <person name="Soop K."/>
            <person name="Spirin V."/>
            <person name="Szebenyi C."/>
            <person name="Tomsovsky M."/>
            <person name="Tulloss R.E."/>
            <person name="Uehling J."/>
            <person name="Grigoriev I.V."/>
            <person name="Vagvolgyi C."/>
            <person name="Papp T."/>
            <person name="Martin F.M."/>
            <person name="Miettinen O."/>
            <person name="Hibbett D.S."/>
            <person name="Nagy L.G."/>
        </authorList>
    </citation>
    <scope>NUCLEOTIDE SEQUENCE [LARGE SCALE GENOMIC DNA]</scope>
    <source>
        <strain evidence="6 7">FP101781</strain>
    </source>
</reference>
<dbReference type="Pfam" id="PF04082">
    <property type="entry name" value="Fungal_trans"/>
    <property type="match status" value="1"/>
</dbReference>
<dbReference type="PROSITE" id="PS00463">
    <property type="entry name" value="ZN2_CY6_FUNGAL_1"/>
    <property type="match status" value="1"/>
</dbReference>
<accession>A0A4Y7TTF3</accession>
<dbReference type="PANTHER" id="PTHR31001:SF87">
    <property type="entry name" value="COL-21"/>
    <property type="match status" value="1"/>
</dbReference>
<dbReference type="OrthoDB" id="3364175at2759"/>
<evidence type="ECO:0000259" key="5">
    <source>
        <dbReference type="PROSITE" id="PS50048"/>
    </source>
</evidence>
<dbReference type="Pfam" id="PF00172">
    <property type="entry name" value="Zn_clus"/>
    <property type="match status" value="1"/>
</dbReference>
<comment type="caution">
    <text evidence="6">The sequence shown here is derived from an EMBL/GenBank/DDBJ whole genome shotgun (WGS) entry which is preliminary data.</text>
</comment>
<dbReference type="AlphaFoldDB" id="A0A4Y7TTF3"/>
<dbReference type="GO" id="GO:0006351">
    <property type="term" value="P:DNA-templated transcription"/>
    <property type="evidence" value="ECO:0007669"/>
    <property type="project" value="InterPro"/>
</dbReference>
<dbReference type="PROSITE" id="PS50048">
    <property type="entry name" value="ZN2_CY6_FUNGAL_2"/>
    <property type="match status" value="1"/>
</dbReference>
<dbReference type="EMBL" id="QPFP01000004">
    <property type="protein sequence ID" value="TEB37453.1"/>
    <property type="molecule type" value="Genomic_DNA"/>
</dbReference>
<feature type="compositionally biased region" description="Polar residues" evidence="4">
    <location>
        <begin position="120"/>
        <end position="138"/>
    </location>
</feature>
<comment type="subcellular location">
    <subcellularLocation>
        <location evidence="1">Nucleus</location>
    </subcellularLocation>
</comment>
<dbReference type="InterPro" id="IPR007219">
    <property type="entry name" value="XnlR_reg_dom"/>
</dbReference>
<dbReference type="Proteomes" id="UP000298030">
    <property type="component" value="Unassembled WGS sequence"/>
</dbReference>
<proteinExistence type="predicted"/>
<dbReference type="SMART" id="SM00066">
    <property type="entry name" value="GAL4"/>
    <property type="match status" value="1"/>
</dbReference>
<dbReference type="GO" id="GO:0008270">
    <property type="term" value="F:zinc ion binding"/>
    <property type="evidence" value="ECO:0007669"/>
    <property type="project" value="InterPro"/>
</dbReference>
<dbReference type="Gene3D" id="4.10.240.10">
    <property type="entry name" value="Zn(2)-C6 fungal-type DNA-binding domain"/>
    <property type="match status" value="1"/>
</dbReference>
<keyword evidence="7" id="KW-1185">Reference proteome</keyword>
<dbReference type="GO" id="GO:0003677">
    <property type="term" value="F:DNA binding"/>
    <property type="evidence" value="ECO:0007669"/>
    <property type="project" value="InterPro"/>
</dbReference>
<dbReference type="InterPro" id="IPR050613">
    <property type="entry name" value="Sec_Metabolite_Reg"/>
</dbReference>
<keyword evidence="3" id="KW-0539">Nucleus</keyword>
<feature type="domain" description="Zn(2)-C6 fungal-type" evidence="5">
    <location>
        <begin position="21"/>
        <end position="52"/>
    </location>
</feature>
<dbReference type="CDD" id="cd12148">
    <property type="entry name" value="fungal_TF_MHR"/>
    <property type="match status" value="1"/>
</dbReference>
<evidence type="ECO:0000256" key="4">
    <source>
        <dbReference type="SAM" id="MobiDB-lite"/>
    </source>
</evidence>
<sequence>MDSTPTQGSKVKKTRRRLRLSCVECTKRRQKCDRSHPCGLCVSRGVPQLCRWETVPMARPTPSRPPETAIRYLDGIAQHDAIVKELQDRIVTLEHALGEQRGTPFRPTPPSSSSSSFRSVSQPESRTSPPSEWTPISDTSREPSADRTQRAPLLTMAPPPAVDLSLYGEMDIASTIPRPLPDPIYESSSSLAQLCLAQHGEYIGRGSFICALHSLTARSSPRFIYAKSTDSIFEGRNNMTRFSPLPYASHTVHQLLLKLPHKGTFDALVESYFFNLNWRYGISRTWFNRETGKMWSKIQTTHTQASEINANFLMLVFTVLAVAPRDDELGVSLTVLPCDDYFMCAMISRRIAEDDYFNTPRASTMVSPSDGTALGCLATPILASFLSERGRVSEAWKLVGNGIRNAQAVGLHRDPDWKLWQVMSQEEKCLRRRAWWSLFISERLLSYMLGRPHMVRDEMFDVALPSSTNGDGEYDLFGFNQRIMIELAGLMGEAIDKCYTTVYPLCKDFLAMDARLESWRNSVPIEYQESEEITTLRGYQDPEIFILARQRYILNSWYLAARLKLHIASTSGHYRVAQIPEDLAKCRALCMNVALELIKYQCDFHDSLIAQFKERQKLHYAYLASGWLFHGCFSLFEACIALLATKERIPRQAQLPGQMEAFDRTLGVLNETAEYESGKEGSIATMAMNVLRPLREGHFSSSMLSQMSELQVQASGTNHSPAIQEPQGLMLKSLFDDDLSTMRWAPSGVPQKVATDWYGDSVDYTVPLGYEADLTTG</sequence>
<evidence type="ECO:0000256" key="1">
    <source>
        <dbReference type="ARBA" id="ARBA00004123"/>
    </source>
</evidence>
<dbReference type="GO" id="GO:0000981">
    <property type="term" value="F:DNA-binding transcription factor activity, RNA polymerase II-specific"/>
    <property type="evidence" value="ECO:0007669"/>
    <property type="project" value="InterPro"/>
</dbReference>
<evidence type="ECO:0000256" key="3">
    <source>
        <dbReference type="ARBA" id="ARBA00023242"/>
    </source>
</evidence>
<dbReference type="PANTHER" id="PTHR31001">
    <property type="entry name" value="UNCHARACTERIZED TRANSCRIPTIONAL REGULATORY PROTEIN"/>
    <property type="match status" value="1"/>
</dbReference>
<dbReference type="InterPro" id="IPR036864">
    <property type="entry name" value="Zn2-C6_fun-type_DNA-bd_sf"/>
</dbReference>
<dbReference type="SMART" id="SM00906">
    <property type="entry name" value="Fungal_trans"/>
    <property type="match status" value="1"/>
</dbReference>
<keyword evidence="2" id="KW-0479">Metal-binding</keyword>
<dbReference type="SUPFAM" id="SSF57701">
    <property type="entry name" value="Zn2/Cys6 DNA-binding domain"/>
    <property type="match status" value="1"/>
</dbReference>
<feature type="region of interest" description="Disordered" evidence="4">
    <location>
        <begin position="95"/>
        <end position="152"/>
    </location>
</feature>
<dbReference type="InterPro" id="IPR001138">
    <property type="entry name" value="Zn2Cys6_DnaBD"/>
</dbReference>
<gene>
    <name evidence="6" type="ORF">FA13DRAFT_1726549</name>
</gene>
<evidence type="ECO:0000256" key="2">
    <source>
        <dbReference type="ARBA" id="ARBA00022723"/>
    </source>
</evidence>
<protein>
    <recommendedName>
        <fullName evidence="5">Zn(2)-C6 fungal-type domain-containing protein</fullName>
    </recommendedName>
</protein>
<dbReference type="GO" id="GO:0005634">
    <property type="term" value="C:nucleus"/>
    <property type="evidence" value="ECO:0007669"/>
    <property type="project" value="UniProtKB-SubCell"/>
</dbReference>
<evidence type="ECO:0000313" key="7">
    <source>
        <dbReference type="Proteomes" id="UP000298030"/>
    </source>
</evidence>
<feature type="compositionally biased region" description="Basic and acidic residues" evidence="4">
    <location>
        <begin position="139"/>
        <end position="149"/>
    </location>
</feature>